<keyword evidence="2 3" id="KW-0413">Isomerase</keyword>
<protein>
    <submittedName>
        <fullName evidence="3">Mannose-6-phosphate isomerase</fullName>
    </submittedName>
</protein>
<dbReference type="Gene3D" id="1.50.10.10">
    <property type="match status" value="1"/>
</dbReference>
<dbReference type="EMBL" id="BAQB01000097">
    <property type="protein sequence ID" value="GBR49492.1"/>
    <property type="molecule type" value="Genomic_DNA"/>
</dbReference>
<dbReference type="InterPro" id="IPR010819">
    <property type="entry name" value="AGE/CE"/>
</dbReference>
<accession>A0ABQ0QLP5</accession>
<evidence type="ECO:0000313" key="3">
    <source>
        <dbReference type="EMBL" id="GBR49492.1"/>
    </source>
</evidence>
<reference evidence="3" key="1">
    <citation type="submission" date="2013-04" db="EMBL/GenBank/DDBJ databases">
        <title>The genome sequencing project of 58 acetic acid bacteria.</title>
        <authorList>
            <person name="Okamoto-Kainuma A."/>
            <person name="Ishikawa M."/>
            <person name="Umino S."/>
            <person name="Koizumi Y."/>
            <person name="Shiwa Y."/>
            <person name="Yoshikawa H."/>
            <person name="Matsutani M."/>
            <person name="Matsushita K."/>
        </authorList>
    </citation>
    <scope>NUCLEOTIDE SEQUENCE</scope>
    <source>
        <strain evidence="3">NBRC 106556</strain>
    </source>
</reference>
<evidence type="ECO:0000256" key="2">
    <source>
        <dbReference type="ARBA" id="ARBA00023235"/>
    </source>
</evidence>
<dbReference type="Pfam" id="PF07221">
    <property type="entry name" value="GlcNAc_2-epim"/>
    <property type="match status" value="1"/>
</dbReference>
<dbReference type="Proteomes" id="UP001062443">
    <property type="component" value="Unassembled WGS sequence"/>
</dbReference>
<keyword evidence="4" id="KW-1185">Reference proteome</keyword>
<organism evidence="3 4">
    <name type="scientific">Neokomagataea tanensis NBRC 106556</name>
    <dbReference type="NCBI Taxonomy" id="1223519"/>
    <lineage>
        <taxon>Bacteria</taxon>
        <taxon>Pseudomonadati</taxon>
        <taxon>Pseudomonadota</taxon>
        <taxon>Alphaproteobacteria</taxon>
        <taxon>Acetobacterales</taxon>
        <taxon>Acetobacteraceae</taxon>
        <taxon>Neokomagataea</taxon>
    </lineage>
</organism>
<evidence type="ECO:0000256" key="1">
    <source>
        <dbReference type="ARBA" id="ARBA00008558"/>
    </source>
</evidence>
<dbReference type="GO" id="GO:0016853">
    <property type="term" value="F:isomerase activity"/>
    <property type="evidence" value="ECO:0007669"/>
    <property type="project" value="UniProtKB-KW"/>
</dbReference>
<dbReference type="InterPro" id="IPR012341">
    <property type="entry name" value="6hp_glycosidase-like_sf"/>
</dbReference>
<name>A0ABQ0QLP5_9PROT</name>
<dbReference type="SUPFAM" id="SSF48208">
    <property type="entry name" value="Six-hairpin glycosidases"/>
    <property type="match status" value="1"/>
</dbReference>
<comment type="caution">
    <text evidence="3">The sequence shown here is derived from an EMBL/GenBank/DDBJ whole genome shotgun (WGS) entry which is preliminary data.</text>
</comment>
<sequence length="399" mass="45517">MNDHVVEKHKALSGIAQGDQWTTWTVQKALPLWARAGYDRKRHLYHERLTFDAAPIEMPDLRVMVQARQIATFCRAALDGVFDASHDALACLSEVQGRYWRSDDQPGWVFALGPDGRPSKTTRDLYAHAFILFAYAWAYRLSGDRKLIEVVNETISEIENIFQAPGGGFWDAVPAPDNIRRQNPHMHLLEAYLVLFEVTEDQFYMEKAQQLITLAREKFISSGSGMLLEFFDTDWTPCKALGHNSVEPGHLFEWSWLLGEATRLNPEENDHEGMCSTVERLFAAGVQYGILNGLVCDSITDRGTMAQMSTRIWPQTELMRLLMCRKKMSVKNPLNRQEDDLLFSVTKKFFAEYAPETLQGGWIDRRAADGTITVDHMPASSLYHIYGSAREFFRPTGRL</sequence>
<gene>
    <name evidence="3" type="ORF">AA106556_2072</name>
</gene>
<evidence type="ECO:0000313" key="4">
    <source>
        <dbReference type="Proteomes" id="UP001062443"/>
    </source>
</evidence>
<dbReference type="PANTHER" id="PTHR15108">
    <property type="entry name" value="N-ACYLGLUCOSAMINE-2-EPIMERASE"/>
    <property type="match status" value="1"/>
</dbReference>
<comment type="similarity">
    <text evidence="1">Belongs to the N-acylglucosamine 2-epimerase family.</text>
</comment>
<proteinExistence type="inferred from homology"/>
<dbReference type="InterPro" id="IPR008928">
    <property type="entry name" value="6-hairpin_glycosidase_sf"/>
</dbReference>